<name>A0ACC3YBK7_COLTU</name>
<organism evidence="1 2">
    <name type="scientific">Colletotrichum truncatum</name>
    <name type="common">Anthracnose fungus</name>
    <name type="synonym">Colletotrichum capsici</name>
    <dbReference type="NCBI Taxonomy" id="5467"/>
    <lineage>
        <taxon>Eukaryota</taxon>
        <taxon>Fungi</taxon>
        <taxon>Dikarya</taxon>
        <taxon>Ascomycota</taxon>
        <taxon>Pezizomycotina</taxon>
        <taxon>Sordariomycetes</taxon>
        <taxon>Hypocreomycetidae</taxon>
        <taxon>Glomerellales</taxon>
        <taxon>Glomerellaceae</taxon>
        <taxon>Colletotrichum</taxon>
        <taxon>Colletotrichum truncatum species complex</taxon>
    </lineage>
</organism>
<dbReference type="EMBL" id="VUJX02000022">
    <property type="protein sequence ID" value="KAL0929217.1"/>
    <property type="molecule type" value="Genomic_DNA"/>
</dbReference>
<comment type="caution">
    <text evidence="1">The sequence shown here is derived from an EMBL/GenBank/DDBJ whole genome shotgun (WGS) entry which is preliminary data.</text>
</comment>
<keyword evidence="1" id="KW-0808">Transferase</keyword>
<accession>A0ACC3YBK7</accession>
<keyword evidence="1" id="KW-0548">Nucleotidyltransferase</keyword>
<keyword evidence="2" id="KW-1185">Reference proteome</keyword>
<evidence type="ECO:0000313" key="1">
    <source>
        <dbReference type="EMBL" id="KAL0929217.1"/>
    </source>
</evidence>
<evidence type="ECO:0000313" key="2">
    <source>
        <dbReference type="Proteomes" id="UP000805649"/>
    </source>
</evidence>
<dbReference type="Proteomes" id="UP000805649">
    <property type="component" value="Unassembled WGS sequence"/>
</dbReference>
<reference evidence="1 2" key="1">
    <citation type="journal article" date="2020" name="Phytopathology">
        <title>Genome Sequence Resources of Colletotrichum truncatum, C. plurivorum, C. musicola, and C. sojae: Four Species Pathogenic to Soybean (Glycine max).</title>
        <authorList>
            <person name="Rogerio F."/>
            <person name="Boufleur T.R."/>
            <person name="Ciampi-Guillardi M."/>
            <person name="Sukno S.A."/>
            <person name="Thon M.R."/>
            <person name="Massola Junior N.S."/>
            <person name="Baroncelli R."/>
        </authorList>
    </citation>
    <scope>NUCLEOTIDE SEQUENCE [LARGE SCALE GENOMIC DNA]</scope>
    <source>
        <strain evidence="1 2">CMES1059</strain>
    </source>
</reference>
<gene>
    <name evidence="1" type="ORF">CTRU02_215827</name>
</gene>
<keyword evidence="1" id="KW-0695">RNA-directed DNA polymerase</keyword>
<protein>
    <submittedName>
        <fullName evidence="1">Reverse transcriptase domain protein</fullName>
    </submittedName>
</protein>
<sequence>MNSTTETAKYTQRLQTDSDWNHWFNNLQMLANVHEVWDYVNPKGTKINTKPRLEFPDPKDLRQEERANYSNVISYGKAIYQEEKDQYNQVRRSLLEIHSWIMNTVAATYISQVSKEQTVRDIIKALEKQLAPDNFGRQQMVLERYNKHMLSIKRAKLGGWLIIYREIMDEAQTIGIPALSDPVTQVSEFLKAVKQIAPDYYTSASYDFTKRYKDDPTYSSISKTAGIEQANDFRSWVRTFHPDWLNAAPLKDTSFATWQGENEQGIKQGAKREQKCAACPNESHRFVDCKHANPKKRGPNYHEDNPENKKALERLNEYLQKKPHLKRIVEKLRKGASDQQSQKSPDRATSSSNWRNTTQSSSHYTQEVSDGEGSLSSFVTIVNQGEASLYSGFPLSDSVIVDSGTGFHICNDSSRLHDLDYTVTKDFTTGGGDVHAIAKGTMIIKPNQGGKSNNKEIKVRNVWLVPGYPTSLLGTEPLKQKGIIFTTGIPGLIDSKGRLLFKTPNRYGQYIIEAGPALLNNTSFSNTEKTVRFSPTVERKPTKGFQSTRQPLPTSSAEAKLWHERLGHPGAEGLEQLLKTALGIQIKGITKVECDACAVGKATRQISRRNPDHWPTAVGDYLSLDFFTLSKAYNGEKVILLVSDGWSGFFWIRTLRTRKEGLQAMTELAAYLERQCFIKISILRLDWEVALRNAFELWAAVNGYMIERSAEYTGAQNPAERAGGAVFMIMRALRFQSRFPELMAPELAKAAVYLSNRLPRRRHKWQTPLGLVNTWLNSHQQSTHKRAEKPQLAHLRRYGCRAYPLTQNYKRGIEKSNKTAPRAHIGYLCGYDSTNIYRIWIPAIGKVMRTRDVTFDENTLYDPRIEDTSKLSQMELEFQFTEMDIPFTNPIEQDLDTAGWDGEDFSDNITGPLPASNPAAQETTPATPMQEKESGDFQLPTPTSLSPTVQLSDSQTTEGVRETPETPEVSPTPEQSDQSETIEETSTDRLELQQTPVIELEPEEIIPQDSSTVIPNIARRGRPRGSRNHNIYNRSAPLGQTNQQPPEATRSSQRLRRARESHFTLQSTDTVKGRDQWDASADDLGNPHQKTLPPVPKNYSEAIKHQYSHKWIAAMNIENRSLWQMGTFEMIDLGNIDQDTQRIIPLKWVFTYKGSKGYLKKFKARICVRGDLQPTNELETYASTLAGISLRSLMAIVARFDLETLQLDAVNAFTHATIDEEVYVWFPPGFRQEGYCLALRKALYGLRRSPLLWQKNLERSFKKLGLIPLQEDDCIYTNQYFIVFHFVDDIGVIYHKKHETKVKEAVQQLKKEYEMKDMGELSIFLGVRIIRERKTRQLWMSLDNYISKVTEEFKIRTSTKRRQTPMAIDNLVPSPGQATPEEINYYQRKVGSINYAGVIGRPDIARTSSRLAEFLSNPSSEHQKAAYECLQYLEDNKYLAIEFNCKGEGVLYCASDASFADDSVTRKSTQGYVMMLFGGPIHWKAVKQRRVVTSSTEAELAALTAATREYMATIRLMEQLNLQLDDKYIMQCDNKQTLRLLIAERPQATSKLRHININNLWLRQELQKGSIDFQWVPTNEMVADGMTKAMPAQKHNHFIAQLGMANIEHLIEKNADHKMDAENVVKQSTTSSSSYGKQAFPSKDETLTSYLNIWNKILWPQSISRGYYSQFDGAAPPAFKRGSIEQSIALLVYHAYQDLPNIPGNLVGLISAGVGSYNDPMPLNEGGTPDNEWFVKLLRVSLALAEDSVRGDKFQCPLINAAAALCIEPSGIKHPTVAGKGLSGIIACMKAVFVTWGAWETANQNITNDRYNLSYHQYVRPNLMFYSSRTGFHNTTEYIPDNAFVWVYRIRNIALEESMITPGMTTTTLRDNGCIAVFGANSEAISNDIRMMMGSVPPRDLMHILAGCTPAADNAISNQPPSDEIDIWEDITDDNEPEDITTTRKESHTVTMDNEPAEYVDSRDVTSIYSELSGIRQALMQRASSGSLPLTRERSSCKDTLASFKARPRKPSPRKFYVSVSRFFEKKLHTKLGIGSFRHIMEIWARFLSPETQATPNELRDSLEKPNSTLSAMHQQAGHSSKIAFIKYAITPFGGMFGRDADKIARHTTASMIWHSWVLSEDLIHLPLPPSLIRNLGLIPSNHYAESNVVKIRTSLSMDAQVRQLYRIQTKDEKIRDHPETFLQALCSHAPAKFKPGQKEALLFANQNRPLSFIVLPTGAGKTVIALAPAVVGDSGVTLIIVPLTTLLESTFQSAQAAGIVAVTSTQLSEGTVKFSHLSTRVIISTPEAIHNAAGKPCQINSLITSLITDRLLDTVIFDECHNLFGSVYKPKPFRTAFHHVLYRLGSIPRWVLLTATFAPVREYQLVGLLRALRGRAYRSVEEARENATLYLDALAVKEGLQKDGPEPFPDVVFRASTDRLQIRYTVDTYTDDIERDTILEKLIYQDNKVTRHLPRPEKVLVILLGKLHKSIEIAERFGYTLYCADNADRPKAKHQVAKAALYKWARAPCAWTPIESYASPQDVSTTHEVTSQPRNIQFGTTILGEGVNYDADTIVIVIQDYPPDAETLAQILGRVARFGNPGTASVLAPAKDPSSKDIAPCIIPDHFGESDSKRLYQINDLSRRVVLEFIHTKQCRRVPLCRYFDRNSRRIKCDEALGEQICDLCEARTIGHSLISSKEAVTIRSNPEVTIYPTNISSLSKPQVAIVNHKRKDLSEIIARSNNQAGVSSIYTTRSIKGRNSREVFSLGPNQPSSTRLAGGPLLPHAILPGRHQLPTPNRDPRSFLGQVQEPFTPTTDGPDRPRYFREPVKSSKRDNTEIVLIQDQEPASKRAKHVNRPSKEELPIAHLVSTINDDYIDITGEDVIDVEHFEPADSGLNETGKKLPQDNYNTIREIDKTQRATFVHQESPSVS</sequence>
<proteinExistence type="predicted"/>